<feature type="region of interest" description="Disordered" evidence="1">
    <location>
        <begin position="87"/>
        <end position="114"/>
    </location>
</feature>
<evidence type="ECO:0000256" key="1">
    <source>
        <dbReference type="SAM" id="MobiDB-lite"/>
    </source>
</evidence>
<evidence type="ECO:0000313" key="2">
    <source>
        <dbReference type="EMBL" id="AHG88801.1"/>
    </source>
</evidence>
<feature type="compositionally biased region" description="Basic residues" evidence="1">
    <location>
        <begin position="20"/>
        <end position="35"/>
    </location>
</feature>
<dbReference type="RefSeq" id="WP_148306181.1">
    <property type="nucleotide sequence ID" value="NZ_CP007128.1"/>
</dbReference>
<dbReference type="InParanoid" id="W0RDE0"/>
<dbReference type="EMBL" id="CP007128">
    <property type="protein sequence ID" value="AHG88801.1"/>
    <property type="molecule type" value="Genomic_DNA"/>
</dbReference>
<evidence type="ECO:0000313" key="3">
    <source>
        <dbReference type="Proteomes" id="UP000019151"/>
    </source>
</evidence>
<dbReference type="HOGENOM" id="CLU_2117506_0_0_0"/>
<name>W0RDE0_9BACT</name>
<reference evidence="2 3" key="1">
    <citation type="journal article" date="2014" name="Genome Announc.">
        <title>Genome Sequence and Methylome of Soil Bacterium Gemmatirosa kalamazoonensis KBS708T, a Member of the Rarely Cultivated Gemmatimonadetes Phylum.</title>
        <authorList>
            <person name="Debruyn J.M."/>
            <person name="Radosevich M."/>
            <person name="Wommack K.E."/>
            <person name="Polson S.W."/>
            <person name="Hauser L.J."/>
            <person name="Fawaz M.N."/>
            <person name="Korlach J."/>
            <person name="Tsai Y.C."/>
        </authorList>
    </citation>
    <scope>NUCLEOTIDE SEQUENCE [LARGE SCALE GENOMIC DNA]</scope>
    <source>
        <strain evidence="2 3">KBS708</strain>
    </source>
</reference>
<accession>W0RDE0</accession>
<proteinExistence type="predicted"/>
<gene>
    <name evidence="2" type="ORF">J421_1264</name>
</gene>
<organism evidence="2 3">
    <name type="scientific">Gemmatirosa kalamazoonensis</name>
    <dbReference type="NCBI Taxonomy" id="861299"/>
    <lineage>
        <taxon>Bacteria</taxon>
        <taxon>Pseudomonadati</taxon>
        <taxon>Gemmatimonadota</taxon>
        <taxon>Gemmatimonadia</taxon>
        <taxon>Gemmatimonadales</taxon>
        <taxon>Gemmatimonadaceae</taxon>
        <taxon>Gemmatirosa</taxon>
    </lineage>
</organism>
<dbReference type="AlphaFoldDB" id="W0RDE0"/>
<sequence length="114" mass="12242">MRSRQNTVPHPVPGDAAGRATRRAPARGRGGRRRTRAVDLVPHPPLLHGSPEALYRAEKARRAHAPDDAVMIEAKRLYDEAIAETGKKRAGMRSAVVPPSQRRGATAAEPAGEG</sequence>
<dbReference type="Proteomes" id="UP000019151">
    <property type="component" value="Chromosome"/>
</dbReference>
<keyword evidence="3" id="KW-1185">Reference proteome</keyword>
<dbReference type="KEGG" id="gba:J421_1264"/>
<feature type="region of interest" description="Disordered" evidence="1">
    <location>
        <begin position="1"/>
        <end position="50"/>
    </location>
</feature>
<protein>
    <submittedName>
        <fullName evidence="2">Uncharacterized protein</fullName>
    </submittedName>
</protein>
<dbReference type="STRING" id="861299.J421_1264"/>